<dbReference type="InterPro" id="IPR011990">
    <property type="entry name" value="TPR-like_helical_dom_sf"/>
</dbReference>
<proteinExistence type="predicted"/>
<dbReference type="PROSITE" id="PS51257">
    <property type="entry name" value="PROKAR_LIPOPROTEIN"/>
    <property type="match status" value="1"/>
</dbReference>
<comment type="caution">
    <text evidence="2">The sequence shown here is derived from an EMBL/GenBank/DDBJ whole genome shotgun (WGS) entry which is preliminary data.</text>
</comment>
<gene>
    <name evidence="2" type="ORF">OFAG_01103</name>
</gene>
<dbReference type="SUPFAM" id="SSF81901">
    <property type="entry name" value="HCP-like"/>
    <property type="match status" value="1"/>
</dbReference>
<dbReference type="Gene3D" id="1.25.40.10">
    <property type="entry name" value="Tetratricopeptide repeat domain"/>
    <property type="match status" value="2"/>
</dbReference>
<name>C3X414_9BURK</name>
<sequence>MLKKLFSLLIIASLVYALAACEKEKTNGIISEKEGVEYYQKGEYEKALPLLGQAADSGNAAAFYYLGLMKREGNDTAKSEEKSCEHFLKAAEGNYKKAYLKVAECFFAGKEFKQDFSSAFKWGKKAAGVVDEIQMDDKDRLALAIIMGNLYASGKGTLQDFSEAAKWLHQAAEKDYAPAQGMMAFFYYSGQGVLANKEKAKYWAEKAASQGDMMGEFALGMLYQYRDNPDMKEAISWYEKSAMKNNEVAQYQLGRIYENGTGVKKDLTKAHHYYRLAAKSGKDYPIKALSDFERKHKLENNP</sequence>
<dbReference type="HOGENOM" id="CLU_000288_36_2_4"/>
<dbReference type="AlphaFoldDB" id="C3X414"/>
<dbReference type="SMART" id="SM00671">
    <property type="entry name" value="SEL1"/>
    <property type="match status" value="6"/>
</dbReference>
<protein>
    <recommendedName>
        <fullName evidence="4">Sel1 repeat family protein</fullName>
    </recommendedName>
</protein>
<keyword evidence="1" id="KW-0732">Signal</keyword>
<dbReference type="Pfam" id="PF08238">
    <property type="entry name" value="Sel1"/>
    <property type="match status" value="6"/>
</dbReference>
<feature type="chain" id="PRO_5002933717" description="Sel1 repeat family protein" evidence="1">
    <location>
        <begin position="20"/>
        <end position="302"/>
    </location>
</feature>
<evidence type="ECO:0000256" key="1">
    <source>
        <dbReference type="SAM" id="SignalP"/>
    </source>
</evidence>
<reference evidence="2" key="1">
    <citation type="submission" date="2011-10" db="EMBL/GenBank/DDBJ databases">
        <title>The Genome Sequence of Oxalobacter formigenes HOxBLS.</title>
        <authorList>
            <consortium name="The Broad Institute Genome Sequencing Platform"/>
            <person name="Earl A."/>
            <person name="Ward D."/>
            <person name="Feldgarden M."/>
            <person name="Gevers D."/>
            <person name="Allison M.J."/>
            <person name="Humphrey S."/>
            <person name="Young S.K."/>
            <person name="Zeng Q."/>
            <person name="Gargeya S."/>
            <person name="Fitzgerald M."/>
            <person name="Haas B."/>
            <person name="Abouelleil A."/>
            <person name="Alvarado L."/>
            <person name="Arachchi H.M."/>
            <person name="Berlin A."/>
            <person name="Brown A."/>
            <person name="Chapman S.B."/>
            <person name="Chen Z."/>
            <person name="Dunbar C."/>
            <person name="Freedman E."/>
            <person name="Gearin G."/>
            <person name="Goldberg J."/>
            <person name="Griggs A."/>
            <person name="Gujja S."/>
            <person name="Heiman D."/>
            <person name="Howarth C."/>
            <person name="Larson L."/>
            <person name="Lui A."/>
            <person name="MacDonald P.J.P."/>
            <person name="Montmayeur A."/>
            <person name="Murphy C."/>
            <person name="Neiman D."/>
            <person name="Pearson M."/>
            <person name="Priest M."/>
            <person name="Roberts A."/>
            <person name="Saif S."/>
            <person name="Shea T."/>
            <person name="Shenoy N."/>
            <person name="Sisk P."/>
            <person name="Stolte C."/>
            <person name="Sykes S."/>
            <person name="Wortman J."/>
            <person name="Nusbaum C."/>
            <person name="Birren B."/>
        </authorList>
    </citation>
    <scope>NUCLEOTIDE SEQUENCE [LARGE SCALE GENOMIC DNA]</scope>
    <source>
        <strain evidence="2">HOxBLS</strain>
    </source>
</reference>
<dbReference type="PANTHER" id="PTHR11102">
    <property type="entry name" value="SEL-1-LIKE PROTEIN"/>
    <property type="match status" value="1"/>
</dbReference>
<dbReference type="EMBL" id="ACDP02000010">
    <property type="protein sequence ID" value="EEO27950.1"/>
    <property type="molecule type" value="Genomic_DNA"/>
</dbReference>
<accession>C3X414</accession>
<dbReference type="RefSeq" id="WP_005877311.1">
    <property type="nucleotide sequence ID" value="NZ_CABMNL010000001.1"/>
</dbReference>
<keyword evidence="3" id="KW-1185">Reference proteome</keyword>
<feature type="signal peptide" evidence="1">
    <location>
        <begin position="1"/>
        <end position="19"/>
    </location>
</feature>
<dbReference type="Proteomes" id="UP000003973">
    <property type="component" value="Unassembled WGS sequence"/>
</dbReference>
<dbReference type="PANTHER" id="PTHR11102:SF160">
    <property type="entry name" value="ERAD-ASSOCIATED E3 UBIQUITIN-PROTEIN LIGASE COMPONENT HRD3"/>
    <property type="match status" value="1"/>
</dbReference>
<dbReference type="eggNOG" id="COG0790">
    <property type="taxonomic scope" value="Bacteria"/>
</dbReference>
<evidence type="ECO:0008006" key="4">
    <source>
        <dbReference type="Google" id="ProtNLM"/>
    </source>
</evidence>
<organism evidence="2 3">
    <name type="scientific">Oxalobacter paraformigenes</name>
    <dbReference type="NCBI Taxonomy" id="556268"/>
    <lineage>
        <taxon>Bacteria</taxon>
        <taxon>Pseudomonadati</taxon>
        <taxon>Pseudomonadota</taxon>
        <taxon>Betaproteobacteria</taxon>
        <taxon>Burkholderiales</taxon>
        <taxon>Oxalobacteraceae</taxon>
        <taxon>Oxalobacter</taxon>
    </lineage>
</organism>
<evidence type="ECO:0000313" key="3">
    <source>
        <dbReference type="Proteomes" id="UP000003973"/>
    </source>
</evidence>
<dbReference type="InterPro" id="IPR006597">
    <property type="entry name" value="Sel1-like"/>
</dbReference>
<dbReference type="InterPro" id="IPR050767">
    <property type="entry name" value="Sel1_AlgK"/>
</dbReference>
<evidence type="ECO:0000313" key="2">
    <source>
        <dbReference type="EMBL" id="EEO27950.1"/>
    </source>
</evidence>